<evidence type="ECO:0000313" key="1">
    <source>
        <dbReference type="EMBL" id="KAE8154909.1"/>
    </source>
</evidence>
<protein>
    <submittedName>
        <fullName evidence="1">Uncharacterized protein</fullName>
    </submittedName>
</protein>
<dbReference type="Proteomes" id="UP000325780">
    <property type="component" value="Unassembled WGS sequence"/>
</dbReference>
<proteinExistence type="predicted"/>
<organism evidence="1 2">
    <name type="scientific">Aspergillus avenaceus</name>
    <dbReference type="NCBI Taxonomy" id="36643"/>
    <lineage>
        <taxon>Eukaryota</taxon>
        <taxon>Fungi</taxon>
        <taxon>Dikarya</taxon>
        <taxon>Ascomycota</taxon>
        <taxon>Pezizomycotina</taxon>
        <taxon>Eurotiomycetes</taxon>
        <taxon>Eurotiomycetidae</taxon>
        <taxon>Eurotiales</taxon>
        <taxon>Aspergillaceae</taxon>
        <taxon>Aspergillus</taxon>
        <taxon>Aspergillus subgen. Circumdati</taxon>
    </lineage>
</organism>
<keyword evidence="2" id="KW-1185">Reference proteome</keyword>
<reference evidence="1 2" key="1">
    <citation type="submission" date="2019-04" db="EMBL/GenBank/DDBJ databases">
        <title>Friends and foes A comparative genomics study of 23 Aspergillus species from section Flavi.</title>
        <authorList>
            <consortium name="DOE Joint Genome Institute"/>
            <person name="Kjaerbolling I."/>
            <person name="Vesth T."/>
            <person name="Frisvad J.C."/>
            <person name="Nybo J.L."/>
            <person name="Theobald S."/>
            <person name="Kildgaard S."/>
            <person name="Isbrandt T."/>
            <person name="Kuo A."/>
            <person name="Sato A."/>
            <person name="Lyhne E.K."/>
            <person name="Kogle M.E."/>
            <person name="Wiebenga A."/>
            <person name="Kun R.S."/>
            <person name="Lubbers R.J."/>
            <person name="Makela M.R."/>
            <person name="Barry K."/>
            <person name="Chovatia M."/>
            <person name="Clum A."/>
            <person name="Daum C."/>
            <person name="Haridas S."/>
            <person name="He G."/>
            <person name="LaButti K."/>
            <person name="Lipzen A."/>
            <person name="Mondo S."/>
            <person name="Riley R."/>
            <person name="Salamov A."/>
            <person name="Simmons B.A."/>
            <person name="Magnuson J.K."/>
            <person name="Henrissat B."/>
            <person name="Mortensen U.H."/>
            <person name="Larsen T.O."/>
            <person name="Devries R.P."/>
            <person name="Grigoriev I.V."/>
            <person name="Machida M."/>
            <person name="Baker S.E."/>
            <person name="Andersen M.R."/>
        </authorList>
    </citation>
    <scope>NUCLEOTIDE SEQUENCE [LARGE SCALE GENOMIC DNA]</scope>
    <source>
        <strain evidence="1 2">IBT 18842</strain>
    </source>
</reference>
<evidence type="ECO:0000313" key="2">
    <source>
        <dbReference type="Proteomes" id="UP000325780"/>
    </source>
</evidence>
<gene>
    <name evidence="1" type="ORF">BDV25DRAFT_135552</name>
</gene>
<sequence>MPNPQTVNVAGIPKRILLEALLAVTKDITATELNMDDAWREYMIYKGPASQICGRVLECDIHPDAVNPVGFDRANRQEGMFAAVVNGLHKRLNDAK</sequence>
<dbReference type="EMBL" id="ML742026">
    <property type="protein sequence ID" value="KAE8154909.1"/>
    <property type="molecule type" value="Genomic_DNA"/>
</dbReference>
<dbReference type="OrthoDB" id="4457430at2759"/>
<name>A0A5N6U912_ASPAV</name>
<accession>A0A5N6U912</accession>
<dbReference type="AlphaFoldDB" id="A0A5N6U912"/>